<gene>
    <name evidence="6" type="ORF">SAMN05660706_108125</name>
</gene>
<evidence type="ECO:0000256" key="2">
    <source>
        <dbReference type="ARBA" id="ARBA00022723"/>
    </source>
</evidence>
<keyword evidence="2" id="KW-0479">Metal-binding</keyword>
<evidence type="ECO:0000256" key="3">
    <source>
        <dbReference type="ARBA" id="ARBA00022801"/>
    </source>
</evidence>
<name>A0A1I6DC49_9FIRM</name>
<keyword evidence="4" id="KW-0862">Zinc</keyword>
<evidence type="ECO:0000259" key="5">
    <source>
        <dbReference type="SMART" id="SM00849"/>
    </source>
</evidence>
<dbReference type="SUPFAM" id="SSF56281">
    <property type="entry name" value="Metallo-hydrolase/oxidoreductase"/>
    <property type="match status" value="1"/>
</dbReference>
<keyword evidence="3" id="KW-0378">Hydrolase</keyword>
<evidence type="ECO:0000256" key="1">
    <source>
        <dbReference type="ARBA" id="ARBA00001947"/>
    </source>
</evidence>
<dbReference type="Proteomes" id="UP000199584">
    <property type="component" value="Unassembled WGS sequence"/>
</dbReference>
<dbReference type="RefSeq" id="WP_207545138.1">
    <property type="nucleotide sequence ID" value="NZ_FOYM01000008.1"/>
</dbReference>
<proteinExistence type="predicted"/>
<dbReference type="Pfam" id="PF00753">
    <property type="entry name" value="Lactamase_B"/>
    <property type="match status" value="1"/>
</dbReference>
<dbReference type="InterPro" id="IPR051453">
    <property type="entry name" value="MBL_Glyoxalase_II"/>
</dbReference>
<keyword evidence="7" id="KW-1185">Reference proteome</keyword>
<dbReference type="Gene3D" id="3.60.15.10">
    <property type="entry name" value="Ribonuclease Z/Hydroxyacylglutathione hydrolase-like"/>
    <property type="match status" value="1"/>
</dbReference>
<dbReference type="CDD" id="cd06262">
    <property type="entry name" value="metallo-hydrolase-like_MBL-fold"/>
    <property type="match status" value="1"/>
</dbReference>
<dbReference type="STRING" id="39060.SAMN05660706_108125"/>
<dbReference type="EMBL" id="FOYM01000008">
    <property type="protein sequence ID" value="SFR03043.1"/>
    <property type="molecule type" value="Genomic_DNA"/>
</dbReference>
<reference evidence="7" key="1">
    <citation type="submission" date="2016-10" db="EMBL/GenBank/DDBJ databases">
        <authorList>
            <person name="Varghese N."/>
            <person name="Submissions S."/>
        </authorList>
    </citation>
    <scope>NUCLEOTIDE SEQUENCE [LARGE SCALE GENOMIC DNA]</scope>
    <source>
        <strain evidence="7">DSM 3669</strain>
    </source>
</reference>
<dbReference type="SMART" id="SM00849">
    <property type="entry name" value="Lactamase_B"/>
    <property type="match status" value="1"/>
</dbReference>
<dbReference type="GO" id="GO:0046872">
    <property type="term" value="F:metal ion binding"/>
    <property type="evidence" value="ECO:0007669"/>
    <property type="project" value="UniProtKB-KW"/>
</dbReference>
<dbReference type="InterPro" id="IPR001279">
    <property type="entry name" value="Metallo-B-lactamas"/>
</dbReference>
<evidence type="ECO:0000313" key="6">
    <source>
        <dbReference type="EMBL" id="SFR03043.1"/>
    </source>
</evidence>
<protein>
    <submittedName>
        <fullName evidence="6">Glyoxylase, beta-lactamase superfamily II</fullName>
    </submittedName>
</protein>
<comment type="cofactor">
    <cofactor evidence="1">
        <name>Zn(2+)</name>
        <dbReference type="ChEBI" id="CHEBI:29105"/>
    </cofactor>
</comment>
<accession>A0A1I6DC49</accession>
<dbReference type="PANTHER" id="PTHR46233">
    <property type="entry name" value="HYDROXYACYLGLUTATHIONE HYDROLASE GLOC"/>
    <property type="match status" value="1"/>
</dbReference>
<evidence type="ECO:0000313" key="7">
    <source>
        <dbReference type="Proteomes" id="UP000199584"/>
    </source>
</evidence>
<dbReference type="InterPro" id="IPR036866">
    <property type="entry name" value="RibonucZ/Hydroxyglut_hydro"/>
</dbReference>
<dbReference type="PANTHER" id="PTHR46233:SF3">
    <property type="entry name" value="HYDROXYACYLGLUTATHIONE HYDROLASE GLOC"/>
    <property type="match status" value="1"/>
</dbReference>
<organism evidence="6 7">
    <name type="scientific">Desulfoscipio geothermicus DSM 3669</name>
    <dbReference type="NCBI Taxonomy" id="1121426"/>
    <lineage>
        <taxon>Bacteria</taxon>
        <taxon>Bacillati</taxon>
        <taxon>Bacillota</taxon>
        <taxon>Clostridia</taxon>
        <taxon>Eubacteriales</taxon>
        <taxon>Desulfallaceae</taxon>
        <taxon>Desulfoscipio</taxon>
    </lineage>
</organism>
<dbReference type="AlphaFoldDB" id="A0A1I6DC49"/>
<evidence type="ECO:0000256" key="4">
    <source>
        <dbReference type="ARBA" id="ARBA00022833"/>
    </source>
</evidence>
<feature type="domain" description="Metallo-beta-lactamase" evidence="5">
    <location>
        <begin position="12"/>
        <end position="189"/>
    </location>
</feature>
<dbReference type="GO" id="GO:0016787">
    <property type="term" value="F:hydrolase activity"/>
    <property type="evidence" value="ECO:0007669"/>
    <property type="project" value="UniProtKB-KW"/>
</dbReference>
<sequence length="205" mass="21922">MIFEGFEVGPMAANCYIIGCEKTAVGAVVDPGAEGGRILKQLERLKLKCKHIILTHGHVDHISALKEVREATGAEVMIHKDDAGMLTSPAQNLSLFMGSMLKFKEADRLLEDGEKIKVGNVTLEVIHTPGHTPGGICLKVGNDLISGDTLFAGSVGRSDFPGGDHNVLINSIKTKLLAFPDETKVYPGHGPASTIGQEKKINPFL</sequence>